<protein>
    <submittedName>
        <fullName evidence="1">Uncharacterized protein</fullName>
    </submittedName>
</protein>
<gene>
    <name evidence="1" type="ORF">J2I47_21265</name>
</gene>
<name>A0A939K6Q5_9BACT</name>
<organism evidence="1 2">
    <name type="scientific">Fibrella rubiginis</name>
    <dbReference type="NCBI Taxonomy" id="2817060"/>
    <lineage>
        <taxon>Bacteria</taxon>
        <taxon>Pseudomonadati</taxon>
        <taxon>Bacteroidota</taxon>
        <taxon>Cytophagia</taxon>
        <taxon>Cytophagales</taxon>
        <taxon>Spirosomataceae</taxon>
        <taxon>Fibrella</taxon>
    </lineage>
</organism>
<dbReference type="AlphaFoldDB" id="A0A939K6Q5"/>
<dbReference type="EMBL" id="JAFMYV010000012">
    <property type="protein sequence ID" value="MBO0939098.1"/>
    <property type="molecule type" value="Genomic_DNA"/>
</dbReference>
<reference evidence="1" key="1">
    <citation type="submission" date="2021-03" db="EMBL/GenBank/DDBJ databases">
        <title>Fibrella sp. HMF5335 genome sequencing and assembly.</title>
        <authorList>
            <person name="Kang H."/>
            <person name="Kim H."/>
            <person name="Bae S."/>
            <person name="Joh K."/>
        </authorList>
    </citation>
    <scope>NUCLEOTIDE SEQUENCE</scope>
    <source>
        <strain evidence="1">HMF5335</strain>
    </source>
</reference>
<evidence type="ECO:0000313" key="2">
    <source>
        <dbReference type="Proteomes" id="UP000664034"/>
    </source>
</evidence>
<evidence type="ECO:0000313" key="1">
    <source>
        <dbReference type="EMBL" id="MBO0939098.1"/>
    </source>
</evidence>
<sequence length="246" mass="28074">MTADWLTPRYSASTYLVTAVEPLPYVVSLTQPEQQQADSVIGAMEFSLFAFSPDGTCDLIQRNRLLKSRYSLQEKQLITPRLSYQNVRQTGTGFTMTIPVSVDSGSIGLRCALHKIEFGHDKQRLLALAEAVFSHPSGPETDDQIRVRVKNCLAFYALYFKAIYANQLNRFKPAAVGMPIRFYNGALRLANFEENRPWKGLYANEENAKKAHRCFRKAIKSIRYYPEKGHLILEYAVIFKQMSDFL</sequence>
<proteinExistence type="predicted"/>
<keyword evidence="2" id="KW-1185">Reference proteome</keyword>
<accession>A0A939K6Q5</accession>
<dbReference type="RefSeq" id="WP_207366632.1">
    <property type="nucleotide sequence ID" value="NZ_JAFMYV010000012.1"/>
</dbReference>
<dbReference type="Proteomes" id="UP000664034">
    <property type="component" value="Unassembled WGS sequence"/>
</dbReference>
<comment type="caution">
    <text evidence="1">The sequence shown here is derived from an EMBL/GenBank/DDBJ whole genome shotgun (WGS) entry which is preliminary data.</text>
</comment>